<protein>
    <submittedName>
        <fullName evidence="3">Glycosyltransferase family 4 protein</fullName>
    </submittedName>
</protein>
<dbReference type="InterPro" id="IPR001296">
    <property type="entry name" value="Glyco_trans_1"/>
</dbReference>
<feature type="domain" description="Glycosyltransferase subfamily 4-like N-terminal" evidence="2">
    <location>
        <begin position="13"/>
        <end position="176"/>
    </location>
</feature>
<dbReference type="Gene3D" id="3.40.50.2000">
    <property type="entry name" value="Glycogen Phosphorylase B"/>
    <property type="match status" value="2"/>
</dbReference>
<evidence type="ECO:0000313" key="4">
    <source>
        <dbReference type="Proteomes" id="UP000460287"/>
    </source>
</evidence>
<keyword evidence="4" id="KW-1185">Reference proteome</keyword>
<keyword evidence="3" id="KW-0808">Transferase</keyword>
<accession>A0A7X2MVW5</accession>
<feature type="domain" description="Glycosyl transferase family 1" evidence="1">
    <location>
        <begin position="188"/>
        <end position="342"/>
    </location>
</feature>
<dbReference type="PANTHER" id="PTHR12526">
    <property type="entry name" value="GLYCOSYLTRANSFERASE"/>
    <property type="match status" value="1"/>
</dbReference>
<dbReference type="RefSeq" id="WP_154529877.1">
    <property type="nucleotide sequence ID" value="NZ_VULX01000001.1"/>
</dbReference>
<dbReference type="SUPFAM" id="SSF53756">
    <property type="entry name" value="UDP-Glycosyltransferase/glycogen phosphorylase"/>
    <property type="match status" value="1"/>
</dbReference>
<comment type="caution">
    <text evidence="3">The sequence shown here is derived from an EMBL/GenBank/DDBJ whole genome shotgun (WGS) entry which is preliminary data.</text>
</comment>
<dbReference type="Pfam" id="PF00534">
    <property type="entry name" value="Glycos_transf_1"/>
    <property type="match status" value="1"/>
</dbReference>
<dbReference type="InterPro" id="IPR028098">
    <property type="entry name" value="Glyco_trans_4-like_N"/>
</dbReference>
<dbReference type="CDD" id="cd03808">
    <property type="entry name" value="GT4_CapM-like"/>
    <property type="match status" value="1"/>
</dbReference>
<dbReference type="Proteomes" id="UP000460287">
    <property type="component" value="Unassembled WGS sequence"/>
</dbReference>
<evidence type="ECO:0000259" key="2">
    <source>
        <dbReference type="Pfam" id="PF13439"/>
    </source>
</evidence>
<organism evidence="3 4">
    <name type="scientific">Inconstantimicrobium porci</name>
    <dbReference type="NCBI Taxonomy" id="2652291"/>
    <lineage>
        <taxon>Bacteria</taxon>
        <taxon>Bacillati</taxon>
        <taxon>Bacillota</taxon>
        <taxon>Clostridia</taxon>
        <taxon>Eubacteriales</taxon>
        <taxon>Clostridiaceae</taxon>
        <taxon>Inconstantimicrobium</taxon>
    </lineage>
</organism>
<proteinExistence type="predicted"/>
<evidence type="ECO:0000259" key="1">
    <source>
        <dbReference type="Pfam" id="PF00534"/>
    </source>
</evidence>
<sequence>MKKMAQVITQSEMGGAQKHVILLAKEFKARGYEIDIIAGGDGPLKKMANDIGVGYIEDPYMVREISIGKDRKNLKYLKKLFYDKKYDIVQCHSSKAGLIARIAAKRAHVPKIIYTAHGFVFNEPMSKIKKIIYIICEFIGARCGDKIIAVSKKDYDSALKYKISNSKNTVFIPNAIKDIDKAVLKPRKEMLSELGIDNDSFVLGNVSNFYDTKGHKYLIDALIKLSDEGFKFNAIFAGEGKNLEEMKEKCKDYDNIKFLGYRTDNYDIMNCLDLFVLPSVKEGMPYVILEAMNLGKTALCTRVGALPDIISDGDNGYLVEAQSSEQLYDKIKYIIANPDSLKAGIKGEQYVKEHFSFEKFADAIESIYNE</sequence>
<evidence type="ECO:0000313" key="3">
    <source>
        <dbReference type="EMBL" id="MSR89995.1"/>
    </source>
</evidence>
<gene>
    <name evidence="3" type="ORF">FYJ33_00860</name>
</gene>
<reference evidence="3 4" key="1">
    <citation type="submission" date="2019-08" db="EMBL/GenBank/DDBJ databases">
        <title>In-depth cultivation of the pig gut microbiome towards novel bacterial diversity and tailored functional studies.</title>
        <authorList>
            <person name="Wylensek D."/>
            <person name="Hitch T.C.A."/>
            <person name="Clavel T."/>
        </authorList>
    </citation>
    <scope>NUCLEOTIDE SEQUENCE [LARGE SCALE GENOMIC DNA]</scope>
    <source>
        <strain evidence="3 4">WCA-383-APC-5B</strain>
    </source>
</reference>
<dbReference type="PANTHER" id="PTHR12526:SF630">
    <property type="entry name" value="GLYCOSYLTRANSFERASE"/>
    <property type="match status" value="1"/>
</dbReference>
<name>A0A7X2MVW5_9CLOT</name>
<dbReference type="EMBL" id="VULX01000001">
    <property type="protein sequence ID" value="MSR89995.1"/>
    <property type="molecule type" value="Genomic_DNA"/>
</dbReference>
<dbReference type="Pfam" id="PF13439">
    <property type="entry name" value="Glyco_transf_4"/>
    <property type="match status" value="1"/>
</dbReference>
<dbReference type="GO" id="GO:0016757">
    <property type="term" value="F:glycosyltransferase activity"/>
    <property type="evidence" value="ECO:0007669"/>
    <property type="project" value="InterPro"/>
</dbReference>
<dbReference type="AlphaFoldDB" id="A0A7X2MVW5"/>